<dbReference type="PANTHER" id="PTHR43700:SF1">
    <property type="entry name" value="PHOSPHORIBOSYLAMINOIMIDAZOLE-SUCCINOCARBOXAMIDE SYNTHASE"/>
    <property type="match status" value="1"/>
</dbReference>
<dbReference type="GO" id="GO:0005737">
    <property type="term" value="C:cytoplasm"/>
    <property type="evidence" value="ECO:0007669"/>
    <property type="project" value="TreeGrafter"/>
</dbReference>
<dbReference type="SUPFAM" id="SSF56104">
    <property type="entry name" value="SAICAR synthase-like"/>
    <property type="match status" value="1"/>
</dbReference>
<comment type="similarity">
    <text evidence="2 8">Belongs to the SAICAR synthetase family.</text>
</comment>
<proteinExistence type="inferred from homology"/>
<dbReference type="KEGG" id="dak:DaAHT2_1334"/>
<dbReference type="eggNOG" id="COG0152">
    <property type="taxonomic scope" value="Bacteria"/>
</dbReference>
<dbReference type="InterPro" id="IPR028923">
    <property type="entry name" value="SAICAR_synt/ADE2_N"/>
</dbReference>
<evidence type="ECO:0000256" key="5">
    <source>
        <dbReference type="ARBA" id="ARBA00022755"/>
    </source>
</evidence>
<sequence length="296" mass="33171">MSQPLYQTDFADLELVHRGKVRDLYRVDDYLLMVASDRISAYDVVMNEPIPEKGRILTAMSLFWFDFLQDIVPNHLLTAEPANYPAACAPYREQLEGRSMLVKKARPLPVECIVRGYLSGSFWAAYQQHPTVCGFALPAGLKESAQLPEPIFTPSTKAALGTHDENISLAQMEGLLGAELSARVSEVSLALYRKAAAYALSRGIIIADTKFELGLDENDRLILIDEALTPDSSRFWPADQYRPGSPQPSFDKQFLRDYLSSLDWPKNPPPPPLPAEIIEKTAARYREALQRLTAQE</sequence>
<dbReference type="PANTHER" id="PTHR43700">
    <property type="entry name" value="PHOSPHORIBOSYLAMINOIMIDAZOLE-SUCCINOCARBOXAMIDE SYNTHASE"/>
    <property type="match status" value="1"/>
</dbReference>
<evidence type="ECO:0000256" key="3">
    <source>
        <dbReference type="ARBA" id="ARBA00022598"/>
    </source>
</evidence>
<dbReference type="OrthoDB" id="9801549at2"/>
<dbReference type="RefSeq" id="WP_013163557.1">
    <property type="nucleotide sequence ID" value="NC_014216.1"/>
</dbReference>
<gene>
    <name evidence="8" type="primary">purC</name>
    <name evidence="10" type="ordered locus">DaAHT2_1334</name>
</gene>
<feature type="domain" description="SAICAR synthetase/ADE2 N-terminal" evidence="9">
    <location>
        <begin position="16"/>
        <end position="265"/>
    </location>
</feature>
<dbReference type="GO" id="GO:0006189">
    <property type="term" value="P:'de novo' IMP biosynthetic process"/>
    <property type="evidence" value="ECO:0007669"/>
    <property type="project" value="UniProtKB-UniRule"/>
</dbReference>
<evidence type="ECO:0000256" key="2">
    <source>
        <dbReference type="ARBA" id="ARBA00010190"/>
    </source>
</evidence>
<comment type="pathway">
    <text evidence="1 8">Purine metabolism; IMP biosynthesis via de novo pathway; 5-amino-1-(5-phospho-D-ribosyl)imidazole-4-carboxamide from 5-amino-1-(5-phospho-D-ribosyl)imidazole-4-carboxylate: step 1/2.</text>
</comment>
<dbReference type="FunCoup" id="D6Z3A4">
    <property type="interactions" value="413"/>
</dbReference>
<dbReference type="PROSITE" id="PS01057">
    <property type="entry name" value="SAICAR_SYNTHETASE_1"/>
    <property type="match status" value="1"/>
</dbReference>
<dbReference type="AlphaFoldDB" id="D6Z3A4"/>
<dbReference type="UniPathway" id="UPA00074">
    <property type="reaction ID" value="UER00131"/>
</dbReference>
<organism evidence="10 11">
    <name type="scientific">Desulfurivibrio alkaliphilus (strain DSM 19089 / UNIQEM U267 / AHT2)</name>
    <dbReference type="NCBI Taxonomy" id="589865"/>
    <lineage>
        <taxon>Bacteria</taxon>
        <taxon>Pseudomonadati</taxon>
        <taxon>Thermodesulfobacteriota</taxon>
        <taxon>Desulfobulbia</taxon>
        <taxon>Desulfobulbales</taxon>
        <taxon>Desulfobulbaceae</taxon>
        <taxon>Desulfurivibrio</taxon>
    </lineage>
</organism>
<dbReference type="EC" id="6.3.2.6" evidence="8"/>
<evidence type="ECO:0000256" key="8">
    <source>
        <dbReference type="HAMAP-Rule" id="MF_00137"/>
    </source>
</evidence>
<evidence type="ECO:0000313" key="10">
    <source>
        <dbReference type="EMBL" id="ADH86029.1"/>
    </source>
</evidence>
<dbReference type="EMBL" id="CP001940">
    <property type="protein sequence ID" value="ADH86029.1"/>
    <property type="molecule type" value="Genomic_DNA"/>
</dbReference>
<keyword evidence="4 8" id="KW-0547">Nucleotide-binding</keyword>
<evidence type="ECO:0000256" key="7">
    <source>
        <dbReference type="ARBA" id="ARBA00048475"/>
    </source>
</evidence>
<dbReference type="InterPro" id="IPR018236">
    <property type="entry name" value="SAICAR_synthetase_CS"/>
</dbReference>
<dbReference type="GO" id="GO:0005524">
    <property type="term" value="F:ATP binding"/>
    <property type="evidence" value="ECO:0007669"/>
    <property type="project" value="UniProtKB-KW"/>
</dbReference>
<name>D6Z3A4_DESAT</name>
<dbReference type="FunFam" id="3.30.470.20:FF:000015">
    <property type="entry name" value="Phosphoribosylaminoimidazole-succinocarboxamide synthase"/>
    <property type="match status" value="1"/>
</dbReference>
<dbReference type="Proteomes" id="UP000001508">
    <property type="component" value="Chromosome"/>
</dbReference>
<dbReference type="HOGENOM" id="CLU_045637_0_0_7"/>
<dbReference type="NCBIfam" id="NF010568">
    <property type="entry name" value="PRK13961.1"/>
    <property type="match status" value="1"/>
</dbReference>
<dbReference type="Pfam" id="PF01259">
    <property type="entry name" value="SAICAR_synt"/>
    <property type="match status" value="1"/>
</dbReference>
<evidence type="ECO:0000256" key="6">
    <source>
        <dbReference type="ARBA" id="ARBA00022840"/>
    </source>
</evidence>
<keyword evidence="3 8" id="KW-0436">Ligase</keyword>
<dbReference type="STRING" id="589865.DaAHT2_1334"/>
<reference evidence="11" key="1">
    <citation type="submission" date="2010-02" db="EMBL/GenBank/DDBJ databases">
        <title>Complete sequence of Desulfurivibrio alkaliphilus AHT2.</title>
        <authorList>
            <consortium name="US DOE Joint Genome Institute"/>
            <person name="Pitluck S."/>
            <person name="Chertkov O."/>
            <person name="Detter J.C."/>
            <person name="Han C."/>
            <person name="Tapia R."/>
            <person name="Larimer F."/>
            <person name="Land M."/>
            <person name="Hauser L."/>
            <person name="Kyrpides N."/>
            <person name="Mikhailova N."/>
            <person name="Sorokin D.Y."/>
            <person name="Muyzer G."/>
            <person name="Woyke T."/>
        </authorList>
    </citation>
    <scope>NUCLEOTIDE SEQUENCE [LARGE SCALE GENOMIC DNA]</scope>
    <source>
        <strain evidence="11">DSM 19089 / UNIQEM U267 / AHT2</strain>
    </source>
</reference>
<evidence type="ECO:0000256" key="1">
    <source>
        <dbReference type="ARBA" id="ARBA00004672"/>
    </source>
</evidence>
<dbReference type="InterPro" id="IPR001636">
    <property type="entry name" value="SAICAR_synth"/>
</dbReference>
<comment type="catalytic activity">
    <reaction evidence="7 8">
        <text>5-amino-1-(5-phospho-D-ribosyl)imidazole-4-carboxylate + L-aspartate + ATP = (2S)-2-[5-amino-1-(5-phospho-beta-D-ribosyl)imidazole-4-carboxamido]succinate + ADP + phosphate + 2 H(+)</text>
        <dbReference type="Rhea" id="RHEA:22628"/>
        <dbReference type="ChEBI" id="CHEBI:15378"/>
        <dbReference type="ChEBI" id="CHEBI:29991"/>
        <dbReference type="ChEBI" id="CHEBI:30616"/>
        <dbReference type="ChEBI" id="CHEBI:43474"/>
        <dbReference type="ChEBI" id="CHEBI:58443"/>
        <dbReference type="ChEBI" id="CHEBI:77657"/>
        <dbReference type="ChEBI" id="CHEBI:456216"/>
        <dbReference type="EC" id="6.3.2.6"/>
    </reaction>
</comment>
<keyword evidence="5 8" id="KW-0658">Purine biosynthesis</keyword>
<dbReference type="HAMAP" id="MF_00137">
    <property type="entry name" value="SAICAR_synth"/>
    <property type="match status" value="1"/>
</dbReference>
<evidence type="ECO:0000259" key="9">
    <source>
        <dbReference type="Pfam" id="PF01259"/>
    </source>
</evidence>
<keyword evidence="6 8" id="KW-0067">ATP-binding</keyword>
<dbReference type="InParanoid" id="D6Z3A4"/>
<evidence type="ECO:0000313" key="11">
    <source>
        <dbReference type="Proteomes" id="UP000001508"/>
    </source>
</evidence>
<dbReference type="Gene3D" id="3.30.200.20">
    <property type="entry name" value="Phosphorylase Kinase, domain 1"/>
    <property type="match status" value="1"/>
</dbReference>
<accession>D6Z3A4</accession>
<dbReference type="CDD" id="cd01414">
    <property type="entry name" value="SAICAR_synt_Sc"/>
    <property type="match status" value="1"/>
</dbReference>
<protein>
    <recommendedName>
        <fullName evidence="8">Phosphoribosylaminoimidazole-succinocarboxamide synthase</fullName>
        <ecNumber evidence="8">6.3.2.6</ecNumber>
    </recommendedName>
    <alternativeName>
        <fullName evidence="8">SAICAR synthetase</fullName>
    </alternativeName>
</protein>
<dbReference type="NCBIfam" id="TIGR00081">
    <property type="entry name" value="purC"/>
    <property type="match status" value="1"/>
</dbReference>
<dbReference type="Gene3D" id="3.30.470.20">
    <property type="entry name" value="ATP-grasp fold, B domain"/>
    <property type="match status" value="1"/>
</dbReference>
<evidence type="ECO:0000256" key="4">
    <source>
        <dbReference type="ARBA" id="ARBA00022741"/>
    </source>
</evidence>
<keyword evidence="11" id="KW-1185">Reference proteome</keyword>
<dbReference type="GO" id="GO:0004639">
    <property type="term" value="F:phosphoribosylaminoimidazolesuccinocarboxamide synthase activity"/>
    <property type="evidence" value="ECO:0007669"/>
    <property type="project" value="UniProtKB-UniRule"/>
</dbReference>